<dbReference type="InterPro" id="IPR011331">
    <property type="entry name" value="Ribosomal_eL37/eL43"/>
</dbReference>
<dbReference type="InterPro" id="IPR011332">
    <property type="entry name" value="Ribosomal_zn-bd"/>
</dbReference>
<organism evidence="10">
    <name type="scientific">Trepomonas sp. PC1</name>
    <dbReference type="NCBI Taxonomy" id="1076344"/>
    <lineage>
        <taxon>Eukaryota</taxon>
        <taxon>Metamonada</taxon>
        <taxon>Diplomonadida</taxon>
        <taxon>Hexamitidae</taxon>
        <taxon>Hexamitinae</taxon>
        <taxon>Trepomonas</taxon>
    </lineage>
</organism>
<keyword evidence="2 9" id="KW-0479">Metal-binding</keyword>
<dbReference type="PROSITE" id="PS01077">
    <property type="entry name" value="RIBOSOMAL_L37E"/>
    <property type="match status" value="1"/>
</dbReference>
<evidence type="ECO:0000256" key="6">
    <source>
        <dbReference type="ARBA" id="ARBA00022884"/>
    </source>
</evidence>
<dbReference type="InterPro" id="IPR018267">
    <property type="entry name" value="Ribosomal_eL37_CS"/>
</dbReference>
<keyword evidence="8 9" id="KW-0687">Ribonucleoprotein</keyword>
<dbReference type="SUPFAM" id="SSF57829">
    <property type="entry name" value="Zn-binding ribosomal proteins"/>
    <property type="match status" value="1"/>
</dbReference>
<dbReference type="AlphaFoldDB" id="A0A146K665"/>
<dbReference type="GO" id="GO:0003735">
    <property type="term" value="F:structural constituent of ribosome"/>
    <property type="evidence" value="ECO:0007669"/>
    <property type="project" value="InterPro"/>
</dbReference>
<evidence type="ECO:0000256" key="7">
    <source>
        <dbReference type="ARBA" id="ARBA00022980"/>
    </source>
</evidence>
<dbReference type="GO" id="GO:0022625">
    <property type="term" value="C:cytosolic large ribosomal subunit"/>
    <property type="evidence" value="ECO:0007669"/>
    <property type="project" value="TreeGrafter"/>
</dbReference>
<comment type="similarity">
    <text evidence="1 9">Belongs to the eukaryotic ribosomal protein eL37 family.</text>
</comment>
<comment type="function">
    <text evidence="9">Component of the large ribosomal subunit. The ribosome is a large ribonucleoprotein complex responsible for the synthesis of proteins in the cell.</text>
</comment>
<evidence type="ECO:0000256" key="5">
    <source>
        <dbReference type="ARBA" id="ARBA00022833"/>
    </source>
</evidence>
<protein>
    <recommendedName>
        <fullName evidence="9">Ribosomal protein L37</fullName>
    </recommendedName>
</protein>
<evidence type="ECO:0000256" key="3">
    <source>
        <dbReference type="ARBA" id="ARBA00022730"/>
    </source>
</evidence>
<evidence type="ECO:0000256" key="1">
    <source>
        <dbReference type="ARBA" id="ARBA00009805"/>
    </source>
</evidence>
<keyword evidence="7 9" id="KW-0689">Ribosomal protein</keyword>
<dbReference type="InterPro" id="IPR001569">
    <property type="entry name" value="Ribosomal_eL37"/>
</dbReference>
<dbReference type="PANTHER" id="PTHR10768">
    <property type="entry name" value="60S RIBOSOMAL PROTEIN L37"/>
    <property type="match status" value="1"/>
</dbReference>
<keyword evidence="3 9" id="KW-0699">rRNA-binding</keyword>
<dbReference type="GO" id="GO:0019843">
    <property type="term" value="F:rRNA binding"/>
    <property type="evidence" value="ECO:0007669"/>
    <property type="project" value="UniProtKB-KW"/>
</dbReference>
<evidence type="ECO:0000256" key="2">
    <source>
        <dbReference type="ARBA" id="ARBA00022723"/>
    </source>
</evidence>
<dbReference type="Gene3D" id="2.20.25.30">
    <property type="match status" value="1"/>
</dbReference>
<proteinExistence type="inferred from homology"/>
<evidence type="ECO:0000256" key="8">
    <source>
        <dbReference type="ARBA" id="ARBA00023274"/>
    </source>
</evidence>
<evidence type="ECO:0000313" key="10">
    <source>
        <dbReference type="EMBL" id="JAP91908.1"/>
    </source>
</evidence>
<sequence length="81" mass="9313">MTKGTTAHGERHHRLHTICPRCGKHSLHRSKGTCASCAYPNSKMRKYNWNMKALRRRTTGVGRMEHLTEIHRKFAAGTLNK</sequence>
<keyword evidence="6 9" id="KW-0694">RNA-binding</keyword>
<gene>
    <name evidence="10" type="ORF">TPC1_16323</name>
</gene>
<dbReference type="PANTHER" id="PTHR10768:SF0">
    <property type="entry name" value="RIBOSOMAL PROTEIN L37"/>
    <property type="match status" value="1"/>
</dbReference>
<name>A0A146K665_9EUKA</name>
<keyword evidence="4" id="KW-0863">Zinc-finger</keyword>
<evidence type="ECO:0000256" key="9">
    <source>
        <dbReference type="RuleBase" id="RU000576"/>
    </source>
</evidence>
<dbReference type="GO" id="GO:0006412">
    <property type="term" value="P:translation"/>
    <property type="evidence" value="ECO:0007669"/>
    <property type="project" value="InterPro"/>
</dbReference>
<dbReference type="EMBL" id="GDID01004698">
    <property type="protein sequence ID" value="JAP91908.1"/>
    <property type="molecule type" value="Transcribed_RNA"/>
</dbReference>
<evidence type="ECO:0000256" key="4">
    <source>
        <dbReference type="ARBA" id="ARBA00022771"/>
    </source>
</evidence>
<keyword evidence="5 9" id="KW-0862">Zinc</keyword>
<accession>A0A146K665</accession>
<dbReference type="Pfam" id="PF01907">
    <property type="entry name" value="Ribosomal_L37e"/>
    <property type="match status" value="1"/>
</dbReference>
<dbReference type="GO" id="GO:0008270">
    <property type="term" value="F:zinc ion binding"/>
    <property type="evidence" value="ECO:0007669"/>
    <property type="project" value="UniProtKB-KW"/>
</dbReference>
<reference evidence="10" key="1">
    <citation type="submission" date="2015-07" db="EMBL/GenBank/DDBJ databases">
        <title>Adaptation to a free-living lifestyle via gene acquisitions in the diplomonad Trepomonas sp. PC1.</title>
        <authorList>
            <person name="Xu F."/>
            <person name="Jerlstrom-Hultqvist J."/>
            <person name="Kolisko M."/>
            <person name="Simpson A.G.B."/>
            <person name="Roger A.J."/>
            <person name="Svard S.G."/>
            <person name="Andersson J.O."/>
        </authorList>
    </citation>
    <scope>NUCLEOTIDE SEQUENCE</scope>
    <source>
        <strain evidence="10">PC1</strain>
    </source>
</reference>